<evidence type="ECO:0000256" key="2">
    <source>
        <dbReference type="ARBA" id="ARBA00022679"/>
    </source>
</evidence>
<dbReference type="InterPro" id="IPR002516">
    <property type="entry name" value="Glyco_trans_11"/>
</dbReference>
<evidence type="ECO:0000313" key="4">
    <source>
        <dbReference type="Proteomes" id="UP000051950"/>
    </source>
</evidence>
<dbReference type="PANTHER" id="PTHR11927:SF9">
    <property type="entry name" value="L-FUCOSYLTRANSFERASE"/>
    <property type="match status" value="1"/>
</dbReference>
<gene>
    <name evidence="3" type="ORF">ASU31_06515</name>
</gene>
<dbReference type="STRING" id="687842.ASU31_06515"/>
<accession>A0A0T5VU07</accession>
<name>A0A0T5VU07_9SPHI</name>
<dbReference type="PANTHER" id="PTHR11927">
    <property type="entry name" value="GALACTOSIDE 2-L-FUCOSYLTRANSFERASE"/>
    <property type="match status" value="1"/>
</dbReference>
<organism evidence="3 4">
    <name type="scientific">Pedobacter ginsenosidimutans</name>
    <dbReference type="NCBI Taxonomy" id="687842"/>
    <lineage>
        <taxon>Bacteria</taxon>
        <taxon>Pseudomonadati</taxon>
        <taxon>Bacteroidota</taxon>
        <taxon>Sphingobacteriia</taxon>
        <taxon>Sphingobacteriales</taxon>
        <taxon>Sphingobacteriaceae</taxon>
        <taxon>Pedobacter</taxon>
    </lineage>
</organism>
<evidence type="ECO:0008006" key="5">
    <source>
        <dbReference type="Google" id="ProtNLM"/>
    </source>
</evidence>
<reference evidence="3 4" key="1">
    <citation type="submission" date="2015-11" db="EMBL/GenBank/DDBJ databases">
        <title>Sequence of Pedobacter ginsenosidimutans.</title>
        <authorList>
            <person name="Carson E."/>
            <person name="Keyser V."/>
            <person name="Newman J."/>
            <person name="Miller J."/>
        </authorList>
    </citation>
    <scope>NUCLEOTIDE SEQUENCE [LARGE SCALE GENOMIC DNA]</scope>
    <source>
        <strain evidence="3 4">KACC 14530</strain>
    </source>
</reference>
<evidence type="ECO:0000313" key="3">
    <source>
        <dbReference type="EMBL" id="KRT17318.1"/>
    </source>
</evidence>
<dbReference type="Proteomes" id="UP000051950">
    <property type="component" value="Unassembled WGS sequence"/>
</dbReference>
<dbReference type="GO" id="GO:0005975">
    <property type="term" value="P:carbohydrate metabolic process"/>
    <property type="evidence" value="ECO:0007669"/>
    <property type="project" value="InterPro"/>
</dbReference>
<dbReference type="RefSeq" id="WP_057931546.1">
    <property type="nucleotide sequence ID" value="NZ_LMZQ01000003.1"/>
</dbReference>
<sequence length="284" mass="33614">MKIVKLLGGLGNQMFQYAFYRSLQNKGISVYADLSDFDEYPLHNGYELERIFNLKVKKPSKFLLNLFRPNQTKWIFRKLKRILNLKNTYRVEENEFMFDASFFNNANKYYFGYWQNEEYFHDIAEKIKHDFKFPKIAGTENQTVLQQIVDTESVAIHVRRGDYLKDPLFGGICTLDYYEQAILSLNSKIKDAQFFVFSDDMAWCRQNLNLKKATYIDWNKGNNSYIDMQLMSNCKHNIIANSSFSWWGAWLNNNNNKVIIAPKKWIANLTPNDCNICPKTWIKI</sequence>
<comment type="caution">
    <text evidence="3">The sequence shown here is derived from an EMBL/GenBank/DDBJ whole genome shotgun (WGS) entry which is preliminary data.</text>
</comment>
<dbReference type="AlphaFoldDB" id="A0A0T5VU07"/>
<dbReference type="GO" id="GO:0008107">
    <property type="term" value="F:galactoside 2-alpha-L-fucosyltransferase activity"/>
    <property type="evidence" value="ECO:0007669"/>
    <property type="project" value="InterPro"/>
</dbReference>
<dbReference type="OrthoDB" id="9794601at2"/>
<keyword evidence="4" id="KW-1185">Reference proteome</keyword>
<keyword evidence="2" id="KW-0808">Transferase</keyword>
<dbReference type="GO" id="GO:0016020">
    <property type="term" value="C:membrane"/>
    <property type="evidence" value="ECO:0007669"/>
    <property type="project" value="InterPro"/>
</dbReference>
<evidence type="ECO:0000256" key="1">
    <source>
        <dbReference type="ARBA" id="ARBA00022676"/>
    </source>
</evidence>
<dbReference type="EMBL" id="LMZQ01000003">
    <property type="protein sequence ID" value="KRT17318.1"/>
    <property type="molecule type" value="Genomic_DNA"/>
</dbReference>
<proteinExistence type="predicted"/>
<dbReference type="Pfam" id="PF01531">
    <property type="entry name" value="Glyco_transf_11"/>
    <property type="match status" value="1"/>
</dbReference>
<dbReference type="CDD" id="cd11301">
    <property type="entry name" value="Fut1_Fut2_like"/>
    <property type="match status" value="1"/>
</dbReference>
<keyword evidence="1" id="KW-0328">Glycosyltransferase</keyword>
<protein>
    <recommendedName>
        <fullName evidence="5">Glycosyl transferase family 11</fullName>
    </recommendedName>
</protein>
<dbReference type="Gene3D" id="3.40.50.11350">
    <property type="match status" value="1"/>
</dbReference>